<sequence length="66" mass="7861">MWIFSYFRSFLALKENRQDSWRQTVTDALRRGLTELLIEKNIFPFLDGREKKEKGIEKTPVAQNSL</sequence>
<proteinExistence type="predicted"/>
<accession>A0A0E9TI07</accession>
<evidence type="ECO:0000313" key="1">
    <source>
        <dbReference type="EMBL" id="JAH52343.1"/>
    </source>
</evidence>
<dbReference type="AlphaFoldDB" id="A0A0E9TI07"/>
<reference evidence="1" key="1">
    <citation type="submission" date="2014-11" db="EMBL/GenBank/DDBJ databases">
        <authorList>
            <person name="Amaro Gonzalez C."/>
        </authorList>
    </citation>
    <scope>NUCLEOTIDE SEQUENCE</scope>
</reference>
<protein>
    <submittedName>
        <fullName evidence="1">Uncharacterized protein</fullName>
    </submittedName>
</protein>
<name>A0A0E9TI07_ANGAN</name>
<reference evidence="1" key="2">
    <citation type="journal article" date="2015" name="Fish Shellfish Immunol.">
        <title>Early steps in the European eel (Anguilla anguilla)-Vibrio vulnificus interaction in the gills: Role of the RtxA13 toxin.</title>
        <authorList>
            <person name="Callol A."/>
            <person name="Pajuelo D."/>
            <person name="Ebbesson L."/>
            <person name="Teles M."/>
            <person name="MacKenzie S."/>
            <person name="Amaro C."/>
        </authorList>
    </citation>
    <scope>NUCLEOTIDE SEQUENCE</scope>
</reference>
<dbReference type="EMBL" id="GBXM01056234">
    <property type="protein sequence ID" value="JAH52343.1"/>
    <property type="molecule type" value="Transcribed_RNA"/>
</dbReference>
<organism evidence="1">
    <name type="scientific">Anguilla anguilla</name>
    <name type="common">European freshwater eel</name>
    <name type="synonym">Muraena anguilla</name>
    <dbReference type="NCBI Taxonomy" id="7936"/>
    <lineage>
        <taxon>Eukaryota</taxon>
        <taxon>Metazoa</taxon>
        <taxon>Chordata</taxon>
        <taxon>Craniata</taxon>
        <taxon>Vertebrata</taxon>
        <taxon>Euteleostomi</taxon>
        <taxon>Actinopterygii</taxon>
        <taxon>Neopterygii</taxon>
        <taxon>Teleostei</taxon>
        <taxon>Anguilliformes</taxon>
        <taxon>Anguillidae</taxon>
        <taxon>Anguilla</taxon>
    </lineage>
</organism>